<feature type="transmembrane region" description="Helical" evidence="14">
    <location>
        <begin position="949"/>
        <end position="971"/>
    </location>
</feature>
<dbReference type="EMBL" id="KQ429717">
    <property type="protein sequence ID" value="KOF65227.1"/>
    <property type="molecule type" value="Genomic_DNA"/>
</dbReference>
<comment type="subcellular location">
    <subcellularLocation>
        <location evidence="1">Vacuole membrane</location>
        <topology evidence="1">Multi-pass membrane protein</topology>
    </subcellularLocation>
</comment>
<dbReference type="PROSITE" id="PS50929">
    <property type="entry name" value="ABC_TM1F"/>
    <property type="match status" value="2"/>
</dbReference>
<dbReference type="Pfam" id="PF24357">
    <property type="entry name" value="TMD0_ABC"/>
    <property type="match status" value="1"/>
</dbReference>
<sequence length="1512" mass="171254">MGKHNETDFEYFCGGTPIWNTSLTWGETKWPELTQCFQDTLLIWVPCGFLLFTTPFYLYYLLTQKDRTLSRPLTTLSVVKLIGSLLLSILTFIDLTSRVYKGDQHAAVIYFSLVLLGASYGVVAVLTEIERRRGMLSSVILFIFWFMQLIVNIIPFYSKIELKEYEENEEHKNGNKIDFVLFYIMYAIIIVQFILYSIAETHLIRNHRKVENITHNPEYYAAFISRLTFSWLNKLIKSAHDKPLQEEEMFELNPSDQADVVLPKFRKNWLKEKQRCDKLNAKRKVKEEVQREVYSNPKMTSFDEEVNETSALLGNKTSESEDKKKKDNLVKPSLLRALLKSFGWTLFKSHCCKVCYDLLQFVNPIMLRYLIEFIETGNVFAWKGYTLAVGMLFVSMVVTIFSHQNYHIGMRTGIRVQKSIIAAIYEKSLTIKPEEKKNYTTGEIVNFMAVDSMTLNNATPYLWIIWSAPLQIVIALILLYNTLNSSIFAGVIIIILTIPINAIVGAKLTKLRNQQMIIKDKRIKLVNEILNGIKVLKLYAWEPSFKEKINDIRNQEMNILRSSSYLQAFSMFTWTTIPYLVTIATFVTYILTDRDQILDAQKAFVALTLFNIIRSPINLLPLIVVYLTQCWVSVKRINGFLNAEDLDPNNVIYDSKIDSAISIQEGTFSWEKNSNNVLEDITLNIPKGSLTAIVGPVGCGKSSLISTIIGELNKKKGTVHVNGINLSGGQKQRVSLARAVYNDADIYLLDDPLSAVDAHVGKHIFEEVVGHQGLLKKKTRVLVTHGIQWLPKVDHIIIIVDGRISERGSYQELLDHDGAFAQFLKTYLLQGVNSDSEDEDEETRDIKRQMLSRLDSTMSENVDTSGDESSLSTLIESRKLKSSLSMEAPARVRRQSSVMKDDVQFEKSGKRPSQTPPVQSKLIEEEKLEVGNVKFSVYYNYLKAMGLKLSFCMLFICAAYQFSAVYPSFIISTWTTEVAKINNDSDALKHSENVFLEKYGGFCILQSLFIFTFTMLAAYLMVRAANIMHAKMLYSILRAPMSFFDTTPLGRIVNRFSKDTDVMDNLLPSLIRTVILMFASVISVLVAISISIPIFLAVAVPLIGVYVFIQNYYIPTTRQLKRIESTTRSLIYNHFSETLTGTSCIRAFNVVRRFGKESSNRVDHSQTFQFAGLASNRWLGVRLETIGNLMVFAAAIFSVTGRDKITGGDVGLSISYALQIVTALSMMVSQWCNLQSNIVAIERIREYSHVQSEADWDKGTEVDSSWPKTGTIEFNNYKTRYRPGLDLVLRGITCKINSGEKIGIVGRTGAGKSSLSLSLFRIIEASAGNILIDGQCIADLALHDLRKNLTILPQDPVLFFGPIRLNLDPFDQHTDAQLWRALEQANMKTFVAGLDDGLQHQCDEGGSNLSIGQRQLICLARTLLHKTKILILDEATAAIDMETDELIQQIIRTEFDDCTILTIAHRINTIMDYDRIMVLDNGAIKEFAPPQKLLKNEKSVFYGLAKDAGIVS</sequence>
<evidence type="ECO:0000256" key="2">
    <source>
        <dbReference type="ARBA" id="ARBA00009726"/>
    </source>
</evidence>
<proteinExistence type="inferred from homology"/>
<dbReference type="CDD" id="cd18603">
    <property type="entry name" value="ABC_6TM_MRP1_2_3_6_D2_like"/>
    <property type="match status" value="1"/>
</dbReference>
<feature type="region of interest" description="Disordered" evidence="13">
    <location>
        <begin position="894"/>
        <end position="920"/>
    </location>
</feature>
<dbReference type="InterPro" id="IPR036640">
    <property type="entry name" value="ABC1_TM_sf"/>
</dbReference>
<feature type="domain" description="ABC transmembrane type-1" evidence="16">
    <location>
        <begin position="351"/>
        <end position="629"/>
    </location>
</feature>
<feature type="transmembrane region" description="Helical" evidence="14">
    <location>
        <begin position="180"/>
        <end position="199"/>
    </location>
</feature>
<keyword evidence="8" id="KW-0067">ATP-binding</keyword>
<dbReference type="Gene3D" id="1.20.1560.10">
    <property type="entry name" value="ABC transporter type 1, transmembrane domain"/>
    <property type="match status" value="2"/>
</dbReference>
<evidence type="ECO:0000256" key="3">
    <source>
        <dbReference type="ARBA" id="ARBA00022448"/>
    </source>
</evidence>
<evidence type="ECO:0000256" key="6">
    <source>
        <dbReference type="ARBA" id="ARBA00022737"/>
    </source>
</evidence>
<dbReference type="FunFam" id="1.20.1560.10:FF:000020">
    <property type="entry name" value="ABC metal ion transporter"/>
    <property type="match status" value="1"/>
</dbReference>
<feature type="transmembrane region" description="Helical" evidence="14">
    <location>
        <begin position="999"/>
        <end position="1022"/>
    </location>
</feature>
<feature type="domain" description="ABC transporter" evidence="15">
    <location>
        <begin position="1272"/>
        <end position="1506"/>
    </location>
</feature>
<evidence type="ECO:0000256" key="4">
    <source>
        <dbReference type="ARBA" id="ARBA00022554"/>
    </source>
</evidence>
<evidence type="ECO:0000256" key="5">
    <source>
        <dbReference type="ARBA" id="ARBA00022692"/>
    </source>
</evidence>
<evidence type="ECO:0000256" key="11">
    <source>
        <dbReference type="ARBA" id="ARBA00024220"/>
    </source>
</evidence>
<feature type="transmembrane region" description="Helical" evidence="14">
    <location>
        <begin position="486"/>
        <end position="506"/>
    </location>
</feature>
<dbReference type="PANTHER" id="PTHR24223:SF443">
    <property type="entry name" value="MULTIDRUG-RESISTANCE LIKE PROTEIN 1, ISOFORM I"/>
    <property type="match status" value="1"/>
</dbReference>
<name>A0A0L8FKM4_OCTBM</name>
<keyword evidence="5 14" id="KW-0812">Transmembrane</keyword>
<keyword evidence="4" id="KW-0926">Vacuole</keyword>
<keyword evidence="3" id="KW-0813">Transport</keyword>
<dbReference type="GO" id="GO:0005524">
    <property type="term" value="F:ATP binding"/>
    <property type="evidence" value="ECO:0007669"/>
    <property type="project" value="UniProtKB-KW"/>
</dbReference>
<dbReference type="GO" id="GO:0005774">
    <property type="term" value="C:vacuolar membrane"/>
    <property type="evidence" value="ECO:0007669"/>
    <property type="project" value="UniProtKB-SubCell"/>
</dbReference>
<dbReference type="InterPro" id="IPR003439">
    <property type="entry name" value="ABC_transporter-like_ATP-bd"/>
</dbReference>
<dbReference type="PANTHER" id="PTHR24223">
    <property type="entry name" value="ATP-BINDING CASSETTE SUB-FAMILY C"/>
    <property type="match status" value="1"/>
</dbReference>
<dbReference type="InterPro" id="IPR003593">
    <property type="entry name" value="AAA+_ATPase"/>
</dbReference>
<dbReference type="InterPro" id="IPR056227">
    <property type="entry name" value="TMD0_ABC"/>
</dbReference>
<dbReference type="PROSITE" id="PS50893">
    <property type="entry name" value="ABC_TRANSPORTER_2"/>
    <property type="match status" value="2"/>
</dbReference>
<feature type="transmembrane region" description="Helical" evidence="14">
    <location>
        <begin position="461"/>
        <end position="480"/>
    </location>
</feature>
<organism evidence="17">
    <name type="scientific">Octopus bimaculoides</name>
    <name type="common">California two-spotted octopus</name>
    <dbReference type="NCBI Taxonomy" id="37653"/>
    <lineage>
        <taxon>Eukaryota</taxon>
        <taxon>Metazoa</taxon>
        <taxon>Spiralia</taxon>
        <taxon>Lophotrochozoa</taxon>
        <taxon>Mollusca</taxon>
        <taxon>Cephalopoda</taxon>
        <taxon>Coleoidea</taxon>
        <taxon>Octopodiformes</taxon>
        <taxon>Octopoda</taxon>
        <taxon>Incirrata</taxon>
        <taxon>Octopodidae</taxon>
        <taxon>Octopus</taxon>
    </lineage>
</organism>
<dbReference type="CDD" id="cd03244">
    <property type="entry name" value="ABCC_MRP_domain2"/>
    <property type="match status" value="1"/>
</dbReference>
<evidence type="ECO:0000256" key="14">
    <source>
        <dbReference type="SAM" id="Phobius"/>
    </source>
</evidence>
<keyword evidence="6" id="KW-0677">Repeat</keyword>
<evidence type="ECO:0000256" key="7">
    <source>
        <dbReference type="ARBA" id="ARBA00022741"/>
    </source>
</evidence>
<feature type="transmembrane region" description="Helical" evidence="14">
    <location>
        <begin position="1094"/>
        <end position="1114"/>
    </location>
</feature>
<feature type="transmembrane region" description="Helical" evidence="14">
    <location>
        <begin position="41"/>
        <end position="61"/>
    </location>
</feature>
<dbReference type="InterPro" id="IPR027417">
    <property type="entry name" value="P-loop_NTPase"/>
</dbReference>
<dbReference type="SUPFAM" id="SSF90123">
    <property type="entry name" value="ABC transporter transmembrane region"/>
    <property type="match status" value="2"/>
</dbReference>
<feature type="transmembrane region" description="Helical" evidence="14">
    <location>
        <begin position="380"/>
        <end position="401"/>
    </location>
</feature>
<comment type="similarity">
    <text evidence="2">Belongs to the ABC transporter superfamily. ABCC family. Conjugate transporter (TC 3.A.1.208) subfamily.</text>
</comment>
<dbReference type="GO" id="GO:0016887">
    <property type="term" value="F:ATP hydrolysis activity"/>
    <property type="evidence" value="ECO:0007669"/>
    <property type="project" value="InterPro"/>
</dbReference>
<dbReference type="Pfam" id="PF00005">
    <property type="entry name" value="ABC_tran"/>
    <property type="match status" value="2"/>
</dbReference>
<dbReference type="InterPro" id="IPR017871">
    <property type="entry name" value="ABC_transporter-like_CS"/>
</dbReference>
<keyword evidence="9 14" id="KW-1133">Transmembrane helix</keyword>
<dbReference type="GO" id="GO:0015431">
    <property type="term" value="F:ABC-type glutathione S-conjugate transporter activity"/>
    <property type="evidence" value="ECO:0007669"/>
    <property type="project" value="UniProtKB-EC"/>
</dbReference>
<feature type="transmembrane region" description="Helical" evidence="14">
    <location>
        <begin position="565"/>
        <end position="591"/>
    </location>
</feature>
<feature type="transmembrane region" description="Helical" evidence="14">
    <location>
        <begin position="139"/>
        <end position="160"/>
    </location>
</feature>
<dbReference type="OrthoDB" id="6500128at2759"/>
<dbReference type="InterPro" id="IPR050173">
    <property type="entry name" value="ABC_transporter_C-like"/>
</dbReference>
<evidence type="ECO:0000256" key="13">
    <source>
        <dbReference type="SAM" id="MobiDB-lite"/>
    </source>
</evidence>
<feature type="transmembrane region" description="Helical" evidence="14">
    <location>
        <begin position="73"/>
        <end position="93"/>
    </location>
</feature>
<dbReference type="Gene3D" id="3.40.50.300">
    <property type="entry name" value="P-loop containing nucleotide triphosphate hydrolases"/>
    <property type="match status" value="3"/>
</dbReference>
<evidence type="ECO:0000256" key="9">
    <source>
        <dbReference type="ARBA" id="ARBA00022989"/>
    </source>
</evidence>
<dbReference type="STRING" id="37653.A0A0L8FKM4"/>
<feature type="transmembrane region" description="Helical" evidence="14">
    <location>
        <begin position="105"/>
        <end position="127"/>
    </location>
</feature>
<dbReference type="PROSITE" id="PS00211">
    <property type="entry name" value="ABC_TRANSPORTER_1"/>
    <property type="match status" value="1"/>
</dbReference>
<evidence type="ECO:0000256" key="10">
    <source>
        <dbReference type="ARBA" id="ARBA00023136"/>
    </source>
</evidence>
<evidence type="ECO:0000256" key="12">
    <source>
        <dbReference type="ARBA" id="ARBA00047523"/>
    </source>
</evidence>
<accession>A0A0L8FKM4</accession>
<evidence type="ECO:0000313" key="17">
    <source>
        <dbReference type="EMBL" id="KOF65227.1"/>
    </source>
</evidence>
<comment type="catalytic activity">
    <reaction evidence="12">
        <text>leukotriene C4(in) + ATP + H2O = leukotriene C4(out) + ADP + phosphate + H(+)</text>
        <dbReference type="Rhea" id="RHEA:38963"/>
        <dbReference type="ChEBI" id="CHEBI:15377"/>
        <dbReference type="ChEBI" id="CHEBI:15378"/>
        <dbReference type="ChEBI" id="CHEBI:30616"/>
        <dbReference type="ChEBI" id="CHEBI:43474"/>
        <dbReference type="ChEBI" id="CHEBI:57973"/>
        <dbReference type="ChEBI" id="CHEBI:456216"/>
    </reaction>
    <physiologicalReaction direction="left-to-right" evidence="12">
        <dbReference type="Rhea" id="RHEA:38964"/>
    </physiologicalReaction>
</comment>
<dbReference type="Pfam" id="PF00664">
    <property type="entry name" value="ABC_membrane"/>
    <property type="match status" value="2"/>
</dbReference>
<keyword evidence="7" id="KW-0547">Nucleotide-binding</keyword>
<protein>
    <recommendedName>
        <fullName evidence="11">ABC-type glutathione-S-conjugate transporter</fullName>
        <ecNumber evidence="11">7.6.2.3</ecNumber>
    </recommendedName>
</protein>
<dbReference type="InterPro" id="IPR011527">
    <property type="entry name" value="ABC1_TM_dom"/>
</dbReference>
<dbReference type="FunFam" id="3.40.50.300:FF:000074">
    <property type="entry name" value="Multidrug resistance-associated protein 5 isoform 1"/>
    <property type="match status" value="1"/>
</dbReference>
<evidence type="ECO:0000256" key="1">
    <source>
        <dbReference type="ARBA" id="ARBA00004128"/>
    </source>
</evidence>
<feature type="compositionally biased region" description="Basic and acidic residues" evidence="13">
    <location>
        <begin position="899"/>
        <end position="909"/>
    </location>
</feature>
<dbReference type="SUPFAM" id="SSF52540">
    <property type="entry name" value="P-loop containing nucleoside triphosphate hydrolases"/>
    <property type="match status" value="2"/>
</dbReference>
<feature type="domain" description="ABC transmembrane type-1" evidence="16">
    <location>
        <begin position="953"/>
        <end position="1236"/>
    </location>
</feature>
<dbReference type="FunFam" id="1.20.1560.10:FF:000001">
    <property type="entry name" value="ATP-binding cassette subfamily C member 1"/>
    <property type="match status" value="1"/>
</dbReference>
<dbReference type="EC" id="7.6.2.3" evidence="11"/>
<reference evidence="17" key="1">
    <citation type="submission" date="2015-07" db="EMBL/GenBank/DDBJ databases">
        <title>MeaNS - Measles Nucleotide Surveillance Program.</title>
        <authorList>
            <person name="Tran T."/>
            <person name="Druce J."/>
        </authorList>
    </citation>
    <scope>NUCLEOTIDE SEQUENCE</scope>
    <source>
        <strain evidence="17">UCB-OBI-ISO-001</strain>
        <tissue evidence="17">Gonad</tissue>
    </source>
</reference>
<evidence type="ECO:0000259" key="15">
    <source>
        <dbReference type="PROSITE" id="PS50893"/>
    </source>
</evidence>
<keyword evidence="10 14" id="KW-0472">Membrane</keyword>
<dbReference type="CDD" id="cd18595">
    <property type="entry name" value="ABC_6TM_MRP1_2_3_6_D1_like"/>
    <property type="match status" value="1"/>
</dbReference>
<gene>
    <name evidence="17" type="ORF">OCBIM_22016158mg</name>
</gene>
<dbReference type="GO" id="GO:0000323">
    <property type="term" value="C:lytic vacuole"/>
    <property type="evidence" value="ECO:0007669"/>
    <property type="project" value="UniProtKB-ARBA"/>
</dbReference>
<evidence type="ECO:0000259" key="16">
    <source>
        <dbReference type="PROSITE" id="PS50929"/>
    </source>
</evidence>
<dbReference type="SMART" id="SM00382">
    <property type="entry name" value="AAA"/>
    <property type="match status" value="2"/>
</dbReference>
<feature type="transmembrane region" description="Helical" evidence="14">
    <location>
        <begin position="1070"/>
        <end position="1088"/>
    </location>
</feature>
<evidence type="ECO:0000256" key="8">
    <source>
        <dbReference type="ARBA" id="ARBA00022840"/>
    </source>
</evidence>
<feature type="domain" description="ABC transporter" evidence="15">
    <location>
        <begin position="661"/>
        <end position="826"/>
    </location>
</feature>